<dbReference type="PANTHER" id="PTHR35177:SF2">
    <property type="entry name" value="HYDROGENASE MATURATION FACTOR HYBG"/>
    <property type="match status" value="1"/>
</dbReference>
<dbReference type="PRINTS" id="PR00445">
    <property type="entry name" value="HUPFHYPC"/>
</dbReference>
<protein>
    <submittedName>
        <fullName evidence="2">Hydrogenase expression/formation protein HypC</fullName>
    </submittedName>
</protein>
<organism evidence="2 3">
    <name type="scientific">Tunturiibacter empetritectus</name>
    <dbReference type="NCBI Taxonomy" id="3069691"/>
    <lineage>
        <taxon>Bacteria</taxon>
        <taxon>Pseudomonadati</taxon>
        <taxon>Acidobacteriota</taxon>
        <taxon>Terriglobia</taxon>
        <taxon>Terriglobales</taxon>
        <taxon>Acidobacteriaceae</taxon>
        <taxon>Tunturiibacter</taxon>
    </lineage>
</organism>
<proteinExistence type="inferred from homology"/>
<gene>
    <name evidence="2" type="ORF">HDF09_001665</name>
</gene>
<reference evidence="2" key="1">
    <citation type="submission" date="2020-08" db="EMBL/GenBank/DDBJ databases">
        <title>Genomic Encyclopedia of Type Strains, Phase IV (KMG-V): Genome sequencing to study the core and pangenomes of soil and plant-associated prokaryotes.</title>
        <authorList>
            <person name="Whitman W."/>
        </authorList>
    </citation>
    <scope>NUCLEOTIDE SEQUENCE [LARGE SCALE GENOMIC DNA]</scope>
    <source>
        <strain evidence="2">M8UP27</strain>
    </source>
</reference>
<dbReference type="InterPro" id="IPR001109">
    <property type="entry name" value="Hydrogenase_HupF/HypC"/>
</dbReference>
<comment type="caution">
    <text evidence="2">The sequence shown here is derived from an EMBL/GenBank/DDBJ whole genome shotgun (WGS) entry which is preliminary data.</text>
</comment>
<dbReference type="PROSITE" id="PS01097">
    <property type="entry name" value="HUPF_HYPC"/>
    <property type="match status" value="1"/>
</dbReference>
<evidence type="ECO:0000313" key="2">
    <source>
        <dbReference type="EMBL" id="MBB5316996.1"/>
    </source>
</evidence>
<dbReference type="GO" id="GO:0005506">
    <property type="term" value="F:iron ion binding"/>
    <property type="evidence" value="ECO:0007669"/>
    <property type="project" value="TreeGrafter"/>
</dbReference>
<dbReference type="PANTHER" id="PTHR35177">
    <property type="entry name" value="HYDROGENASE MATURATION FACTOR HYBG"/>
    <property type="match status" value="1"/>
</dbReference>
<dbReference type="Pfam" id="PF01455">
    <property type="entry name" value="HupF_HypC"/>
    <property type="match status" value="1"/>
</dbReference>
<accession>A0A7W8IGY3</accession>
<dbReference type="GO" id="GO:0051604">
    <property type="term" value="P:protein maturation"/>
    <property type="evidence" value="ECO:0007669"/>
    <property type="project" value="TreeGrafter"/>
</dbReference>
<sequence length="106" mass="11462">MCLAIPGKIVELIAGPNLVGVVEVTGVRRKVQLGLLEDDMPKIGDWVLIHVGFAMSKISERDAAEQMRLLTALGEAEQVMEEVRGYGFEDSADRAGPVPLNGKHHA</sequence>
<dbReference type="InterPro" id="IPR019812">
    <property type="entry name" value="Hydgase_assmbl_chp_CS"/>
</dbReference>
<dbReference type="GO" id="GO:1902670">
    <property type="term" value="F:carbon dioxide binding"/>
    <property type="evidence" value="ECO:0007669"/>
    <property type="project" value="TreeGrafter"/>
</dbReference>
<keyword evidence="3" id="KW-1185">Reference proteome</keyword>
<dbReference type="Gene3D" id="2.30.30.140">
    <property type="match status" value="1"/>
</dbReference>
<dbReference type="NCBIfam" id="TIGR00074">
    <property type="entry name" value="hypC_hupF"/>
    <property type="match status" value="1"/>
</dbReference>
<dbReference type="EMBL" id="JACHDY010000002">
    <property type="protein sequence ID" value="MBB5316996.1"/>
    <property type="molecule type" value="Genomic_DNA"/>
</dbReference>
<dbReference type="FunFam" id="2.30.30.140:FF:000022">
    <property type="entry name" value="Hydrogenase assembly chaperone HybG"/>
    <property type="match status" value="1"/>
</dbReference>
<dbReference type="AlphaFoldDB" id="A0A7W8IGY3"/>
<dbReference type="SUPFAM" id="SSF159127">
    <property type="entry name" value="HupF/HypC-like"/>
    <property type="match status" value="1"/>
</dbReference>
<dbReference type="Proteomes" id="UP000568106">
    <property type="component" value="Unassembled WGS sequence"/>
</dbReference>
<evidence type="ECO:0000313" key="3">
    <source>
        <dbReference type="Proteomes" id="UP000568106"/>
    </source>
</evidence>
<comment type="similarity">
    <text evidence="1">Belongs to the HupF/HypC family.</text>
</comment>
<name>A0A7W8IGY3_9BACT</name>
<evidence type="ECO:0000256" key="1">
    <source>
        <dbReference type="ARBA" id="ARBA00006018"/>
    </source>
</evidence>